<sequence length="121" mass="13525">MAYGLQQSETSFKLTWVWMDLRFPPTEDVFEGSVQGTIRCYLGIQPVKDPICVPYGIDGLRREPSLIFFTKPKVDNGEGNHHPLSSSSLLSLRLVGSFVKRCEDFSPPLATFGSHHPLEDG</sequence>
<dbReference type="EMBL" id="JAAALK010000085">
    <property type="protein sequence ID" value="KAG8083537.1"/>
    <property type="molecule type" value="Genomic_DNA"/>
</dbReference>
<reference evidence="1" key="2">
    <citation type="submission" date="2021-02" db="EMBL/GenBank/DDBJ databases">
        <authorList>
            <person name="Kimball J.A."/>
            <person name="Haas M.W."/>
            <person name="Macchietto M."/>
            <person name="Kono T."/>
            <person name="Duquette J."/>
            <person name="Shao M."/>
        </authorList>
    </citation>
    <scope>NUCLEOTIDE SEQUENCE</scope>
    <source>
        <tissue evidence="1">Fresh leaf tissue</tissue>
    </source>
</reference>
<evidence type="ECO:0000313" key="2">
    <source>
        <dbReference type="Proteomes" id="UP000729402"/>
    </source>
</evidence>
<organism evidence="1 2">
    <name type="scientific">Zizania palustris</name>
    <name type="common">Northern wild rice</name>
    <dbReference type="NCBI Taxonomy" id="103762"/>
    <lineage>
        <taxon>Eukaryota</taxon>
        <taxon>Viridiplantae</taxon>
        <taxon>Streptophyta</taxon>
        <taxon>Embryophyta</taxon>
        <taxon>Tracheophyta</taxon>
        <taxon>Spermatophyta</taxon>
        <taxon>Magnoliopsida</taxon>
        <taxon>Liliopsida</taxon>
        <taxon>Poales</taxon>
        <taxon>Poaceae</taxon>
        <taxon>BOP clade</taxon>
        <taxon>Oryzoideae</taxon>
        <taxon>Oryzeae</taxon>
        <taxon>Zizaniinae</taxon>
        <taxon>Zizania</taxon>
    </lineage>
</organism>
<keyword evidence="2" id="KW-1185">Reference proteome</keyword>
<reference evidence="1" key="1">
    <citation type="journal article" date="2021" name="bioRxiv">
        <title>Whole Genome Assembly and Annotation of Northern Wild Rice, Zizania palustris L., Supports a Whole Genome Duplication in the Zizania Genus.</title>
        <authorList>
            <person name="Haas M."/>
            <person name="Kono T."/>
            <person name="Macchietto M."/>
            <person name="Millas R."/>
            <person name="McGilp L."/>
            <person name="Shao M."/>
            <person name="Duquette J."/>
            <person name="Hirsch C.N."/>
            <person name="Kimball J."/>
        </authorList>
    </citation>
    <scope>NUCLEOTIDE SEQUENCE</scope>
    <source>
        <tissue evidence="1">Fresh leaf tissue</tissue>
    </source>
</reference>
<name>A0A8J5VSY5_ZIZPA</name>
<proteinExistence type="predicted"/>
<gene>
    <name evidence="1" type="ORF">GUJ93_ZPchr0015g6601</name>
</gene>
<evidence type="ECO:0000313" key="1">
    <source>
        <dbReference type="EMBL" id="KAG8083537.1"/>
    </source>
</evidence>
<protein>
    <submittedName>
        <fullName evidence="1">Uncharacterized protein</fullName>
    </submittedName>
</protein>
<accession>A0A8J5VSY5</accession>
<comment type="caution">
    <text evidence="1">The sequence shown here is derived from an EMBL/GenBank/DDBJ whole genome shotgun (WGS) entry which is preliminary data.</text>
</comment>
<dbReference type="Proteomes" id="UP000729402">
    <property type="component" value="Unassembled WGS sequence"/>
</dbReference>
<dbReference type="AlphaFoldDB" id="A0A8J5VSY5"/>